<evidence type="ECO:0000256" key="3">
    <source>
        <dbReference type="ARBA" id="ARBA00022741"/>
    </source>
</evidence>
<protein>
    <submittedName>
        <fullName evidence="6">ATP-binding cassette domain-containing protein</fullName>
    </submittedName>
</protein>
<sequence length="307" mass="34621">MSYVIKTNQLFKQYGTQYALHPTDFSLKKGDICALIGKNGAGKSTFIKLMANHIQPSGGTLELFGTLDDSSQELRKRIGFFIDTTVFMRHLTARQNLEYIAMQTGKVDIQHIQSILKQVGLENETKKVKAYSLGMKQRLGIALALLNHPDVLILDEPINGLDVEGIRDFRQFITQLNKELGMTILISSHILSELQQIATQFVFIENGHIIESISKDTLLNKVQKAISLKVDRPSKAVQIIEELDNAIQYKVLEDNTIVIHTAHMDTTQLNALMWDNGIRVAQIQEEVFNLENYFLQGEGGSKYDKLS</sequence>
<organism evidence="6 7">
    <name type="scientific">Staphylococcus agnetis</name>
    <dbReference type="NCBI Taxonomy" id="985762"/>
    <lineage>
        <taxon>Bacteria</taxon>
        <taxon>Bacillati</taxon>
        <taxon>Bacillota</taxon>
        <taxon>Bacilli</taxon>
        <taxon>Bacillales</taxon>
        <taxon>Staphylococcaceae</taxon>
        <taxon>Staphylococcus</taxon>
    </lineage>
</organism>
<keyword evidence="2" id="KW-0813">Transport</keyword>
<evidence type="ECO:0000256" key="2">
    <source>
        <dbReference type="ARBA" id="ARBA00022448"/>
    </source>
</evidence>
<dbReference type="SUPFAM" id="SSF52540">
    <property type="entry name" value="P-loop containing nucleoside triphosphate hydrolases"/>
    <property type="match status" value="1"/>
</dbReference>
<accession>A0ABD7TT14</accession>
<comment type="similarity">
    <text evidence="1">Belongs to the ABC transporter superfamily.</text>
</comment>
<dbReference type="PROSITE" id="PS00211">
    <property type="entry name" value="ABC_TRANSPORTER_1"/>
    <property type="match status" value="1"/>
</dbReference>
<dbReference type="EMBL" id="CP094809">
    <property type="protein sequence ID" value="UXU57388.1"/>
    <property type="molecule type" value="Genomic_DNA"/>
</dbReference>
<dbReference type="InterPro" id="IPR027417">
    <property type="entry name" value="P-loop_NTPase"/>
</dbReference>
<dbReference type="Gene3D" id="3.40.50.300">
    <property type="entry name" value="P-loop containing nucleotide triphosphate hydrolases"/>
    <property type="match status" value="1"/>
</dbReference>
<dbReference type="RefSeq" id="WP_262625551.1">
    <property type="nucleotide sequence ID" value="NZ_CP094808.1"/>
</dbReference>
<dbReference type="InterPro" id="IPR003439">
    <property type="entry name" value="ABC_transporter-like_ATP-bd"/>
</dbReference>
<dbReference type="InterPro" id="IPR017871">
    <property type="entry name" value="ABC_transporter-like_CS"/>
</dbReference>
<keyword evidence="4 6" id="KW-0067">ATP-binding</keyword>
<dbReference type="Proteomes" id="UP001065705">
    <property type="component" value="Chromosome"/>
</dbReference>
<dbReference type="GO" id="GO:0005524">
    <property type="term" value="F:ATP binding"/>
    <property type="evidence" value="ECO:0007669"/>
    <property type="project" value="UniProtKB-KW"/>
</dbReference>
<evidence type="ECO:0000256" key="4">
    <source>
        <dbReference type="ARBA" id="ARBA00022840"/>
    </source>
</evidence>
<dbReference type="PROSITE" id="PS50893">
    <property type="entry name" value="ABC_TRANSPORTER_2"/>
    <property type="match status" value="1"/>
</dbReference>
<dbReference type="PANTHER" id="PTHR43335">
    <property type="entry name" value="ABC TRANSPORTER, ATP-BINDING PROTEIN"/>
    <property type="match status" value="1"/>
</dbReference>
<dbReference type="SMART" id="SM00382">
    <property type="entry name" value="AAA"/>
    <property type="match status" value="1"/>
</dbReference>
<evidence type="ECO:0000256" key="1">
    <source>
        <dbReference type="ARBA" id="ARBA00005417"/>
    </source>
</evidence>
<evidence type="ECO:0000313" key="6">
    <source>
        <dbReference type="EMBL" id="UXU57388.1"/>
    </source>
</evidence>
<dbReference type="PANTHER" id="PTHR43335:SF8">
    <property type="entry name" value="ABC TRANSPORTER, ATP-BINDING PROTEIN"/>
    <property type="match status" value="1"/>
</dbReference>
<dbReference type="Pfam" id="PF00005">
    <property type="entry name" value="ABC_tran"/>
    <property type="match status" value="1"/>
</dbReference>
<evidence type="ECO:0000313" key="7">
    <source>
        <dbReference type="Proteomes" id="UP001065705"/>
    </source>
</evidence>
<gene>
    <name evidence="6" type="ORF">MUA95_00845</name>
</gene>
<dbReference type="InterPro" id="IPR003593">
    <property type="entry name" value="AAA+_ATPase"/>
</dbReference>
<feature type="domain" description="ABC transporter" evidence="5">
    <location>
        <begin position="5"/>
        <end position="231"/>
    </location>
</feature>
<reference evidence="6" key="1">
    <citation type="submission" date="2022-03" db="EMBL/GenBank/DDBJ databases">
        <title>Comparative Genomics of East African Camel-Associated Staphylococcaceae spp.: Diversity and Inheritance of Traits Involved in Host-Pathogen Interactions.</title>
        <authorList>
            <person name="Akarsu H."/>
            <person name="Liljander A."/>
            <person name="Younan M."/>
            <person name="Brodard I."/>
            <person name="Glucks I."/>
            <person name="Labroussaa F."/>
            <person name="Overesch G."/>
            <person name="Kuhnert P."/>
            <person name="Perreten V."/>
            <person name="Drexler J.F."/>
            <person name="Corman V.M."/>
            <person name="Falquet L."/>
            <person name="Jores J."/>
        </authorList>
    </citation>
    <scope>NUCLEOTIDE SEQUENCE</scope>
    <source>
        <strain evidence="6">IVB6197</strain>
    </source>
</reference>
<proteinExistence type="inferred from homology"/>
<keyword evidence="3" id="KW-0547">Nucleotide-binding</keyword>
<evidence type="ECO:0000259" key="5">
    <source>
        <dbReference type="PROSITE" id="PS50893"/>
    </source>
</evidence>
<name>A0ABD7TT14_9STAP</name>
<dbReference type="AlphaFoldDB" id="A0ABD7TT14"/>